<dbReference type="Pfam" id="PF10548">
    <property type="entry name" value="P22_AR_C"/>
    <property type="match status" value="1"/>
</dbReference>
<organism evidence="2 3">
    <name type="scientific">Actinobacillus equuli subsp. equuli</name>
    <dbReference type="NCBI Taxonomy" id="202947"/>
    <lineage>
        <taxon>Bacteria</taxon>
        <taxon>Pseudomonadati</taxon>
        <taxon>Pseudomonadota</taxon>
        <taxon>Gammaproteobacteria</taxon>
        <taxon>Pasteurellales</taxon>
        <taxon>Pasteurellaceae</taxon>
        <taxon>Actinobacillus</taxon>
    </lineage>
</organism>
<dbReference type="Pfam" id="PF02498">
    <property type="entry name" value="Bro-N"/>
    <property type="match status" value="1"/>
</dbReference>
<dbReference type="RefSeq" id="WP_275218564.1">
    <property type="nucleotide sequence ID" value="NZ_JAPHVQ010000024.1"/>
</dbReference>
<dbReference type="InterPro" id="IPR003497">
    <property type="entry name" value="BRO_N_domain"/>
</dbReference>
<dbReference type="PANTHER" id="PTHR36180:SF2">
    <property type="entry name" value="BRO FAMILY PROTEIN"/>
    <property type="match status" value="1"/>
</dbReference>
<protein>
    <submittedName>
        <fullName evidence="2">BRO family protein</fullName>
    </submittedName>
</protein>
<accession>A0A9X4G6L9</accession>
<dbReference type="PROSITE" id="PS51750">
    <property type="entry name" value="BRO_N"/>
    <property type="match status" value="1"/>
</dbReference>
<dbReference type="SMART" id="SM01040">
    <property type="entry name" value="Bro-N"/>
    <property type="match status" value="1"/>
</dbReference>
<feature type="domain" description="Bro-N" evidence="1">
    <location>
        <begin position="6"/>
        <end position="118"/>
    </location>
</feature>
<evidence type="ECO:0000313" key="3">
    <source>
        <dbReference type="Proteomes" id="UP001142444"/>
    </source>
</evidence>
<keyword evidence="3" id="KW-1185">Reference proteome</keyword>
<sequence length="237" mass="27057">MTNQITTQTQQLSTFNFESNSIRVIAINNEPWFVVADVCRALNLSSPTKAVLNLDEDEVALSSIQGISKGNAQVNLVSESGMYTLILRCRDAVKKGSVPHRFRKWVTAEVLPQIRKTGQYLQNQQQIAPRVDPLKELISREMPVEHLLRFVSLWFRLYDCNKVMDHLKAPLEQLGSKHAAHVYSCAVEDKITLGILKRILEPMLNDIEVPEHERHYRRALEELRNYKPTGIGKLATI</sequence>
<gene>
    <name evidence="2" type="ORF">OQ257_11510</name>
</gene>
<evidence type="ECO:0000313" key="2">
    <source>
        <dbReference type="EMBL" id="MDE8035778.1"/>
    </source>
</evidence>
<evidence type="ECO:0000259" key="1">
    <source>
        <dbReference type="PROSITE" id="PS51750"/>
    </source>
</evidence>
<reference evidence="2" key="1">
    <citation type="submission" date="2022-11" db="EMBL/GenBank/DDBJ databases">
        <authorList>
            <person name="Kamali M."/>
            <person name="Peak L."/>
            <person name="Go Y.Y."/>
            <person name="Balasuriya U.B.R."/>
            <person name="Carossino M."/>
        </authorList>
    </citation>
    <scope>NUCLEOTIDE SEQUENCE</scope>
    <source>
        <strain evidence="2">4524</strain>
    </source>
</reference>
<dbReference type="InterPro" id="IPR018876">
    <property type="entry name" value="Phage_P22_antirepressor_C"/>
</dbReference>
<comment type="caution">
    <text evidence="2">The sequence shown here is derived from an EMBL/GenBank/DDBJ whole genome shotgun (WGS) entry which is preliminary data.</text>
</comment>
<dbReference type="Proteomes" id="UP001142444">
    <property type="component" value="Unassembled WGS sequence"/>
</dbReference>
<reference evidence="2" key="2">
    <citation type="journal article" date="2023" name="Pathogens">
        <title>Pathological Features and Genomic Characterization of an Actinobacillus equuli subsp. equuli Bearing Unique Virulence-Associated Genes from an Adult Horse with Pleuropneumonia.</title>
        <authorList>
            <person name="Kamali M."/>
            <person name="Carossino M."/>
            <person name="Del Piero F."/>
            <person name="Peak L."/>
            <person name="Mitchell M.S."/>
            <person name="Willette J."/>
            <person name="Baker R."/>
            <person name="Li F."/>
            <person name="Kenez A."/>
            <person name="Balasuriya U.B.R."/>
            <person name="Go Y.Y."/>
        </authorList>
    </citation>
    <scope>NUCLEOTIDE SEQUENCE</scope>
    <source>
        <strain evidence="2">4524</strain>
    </source>
</reference>
<proteinExistence type="predicted"/>
<dbReference type="EMBL" id="JAPHVQ010000024">
    <property type="protein sequence ID" value="MDE8035778.1"/>
    <property type="molecule type" value="Genomic_DNA"/>
</dbReference>
<dbReference type="AlphaFoldDB" id="A0A9X4G6L9"/>
<name>A0A9X4G6L9_ACTEU</name>
<dbReference type="PANTHER" id="PTHR36180">
    <property type="entry name" value="DNA-BINDING PROTEIN-RELATED-RELATED"/>
    <property type="match status" value="1"/>
</dbReference>